<dbReference type="GO" id="GO:0003677">
    <property type="term" value="F:DNA binding"/>
    <property type="evidence" value="ECO:0007669"/>
    <property type="project" value="InterPro"/>
</dbReference>
<name>A0A8J2QSR7_9NEOP</name>
<dbReference type="Pfam" id="PF10545">
    <property type="entry name" value="MADF_DNA_bdg"/>
    <property type="match status" value="1"/>
</dbReference>
<evidence type="ECO:0000259" key="3">
    <source>
        <dbReference type="PROSITE" id="PS51029"/>
    </source>
</evidence>
<protein>
    <submittedName>
        <fullName evidence="5">(African queen) hypothetical protein</fullName>
    </submittedName>
</protein>
<dbReference type="PROSITE" id="PS51029">
    <property type="entry name" value="MADF"/>
    <property type="match status" value="1"/>
</dbReference>
<dbReference type="GO" id="GO:0005667">
    <property type="term" value="C:transcription regulator complex"/>
    <property type="evidence" value="ECO:0007669"/>
    <property type="project" value="TreeGrafter"/>
</dbReference>
<reference evidence="5" key="1">
    <citation type="submission" date="2021-09" db="EMBL/GenBank/DDBJ databases">
        <authorList>
            <person name="Martin H S."/>
        </authorList>
    </citation>
    <scope>NUCLEOTIDE SEQUENCE</scope>
</reference>
<dbReference type="InterPro" id="IPR039353">
    <property type="entry name" value="TF_Adf1"/>
</dbReference>
<evidence type="ECO:0000313" key="5">
    <source>
        <dbReference type="EMBL" id="CAG9568437.1"/>
    </source>
</evidence>
<gene>
    <name evidence="5" type="ORF">DCHRY22_LOCUS8317</name>
</gene>
<feature type="domain" description="MADF" evidence="3">
    <location>
        <begin position="16"/>
        <end position="130"/>
    </location>
</feature>
<dbReference type="AlphaFoldDB" id="A0A8J2QSR7"/>
<dbReference type="InterPro" id="IPR006578">
    <property type="entry name" value="MADF-dom"/>
</dbReference>
<feature type="region of interest" description="Disordered" evidence="2">
    <location>
        <begin position="149"/>
        <end position="176"/>
    </location>
</feature>
<sequence>MEFKSNKILEEVHPLNIIREIQKWPVLYSRDGSERPRAGTRRRSEVWREVARNLLRDWDQLDRRTQELKRTYYILIRRGRELYLNKKWRNLRDTFKRQLVIEKKIREGQKIKRKTYVYFKHMLFLLPHIEPADHDSEVNPRLEEFFNKRDRRRAAKDARGSRHTTPGTHEMDATSTPAASNFVDVLDADRHFLLSLIPSFQTMSEDDKLTAKVEILKVIKNIKNKTLTEDGAPEADSLTLGGDEEHLARVKTETRQGGETTSDEDTEDTKYQE</sequence>
<organism evidence="5 6">
    <name type="scientific">Danaus chrysippus</name>
    <name type="common">African queen</name>
    <dbReference type="NCBI Taxonomy" id="151541"/>
    <lineage>
        <taxon>Eukaryota</taxon>
        <taxon>Metazoa</taxon>
        <taxon>Ecdysozoa</taxon>
        <taxon>Arthropoda</taxon>
        <taxon>Hexapoda</taxon>
        <taxon>Insecta</taxon>
        <taxon>Pterygota</taxon>
        <taxon>Neoptera</taxon>
        <taxon>Endopterygota</taxon>
        <taxon>Lepidoptera</taxon>
        <taxon>Glossata</taxon>
        <taxon>Ditrysia</taxon>
        <taxon>Papilionoidea</taxon>
        <taxon>Nymphalidae</taxon>
        <taxon>Danainae</taxon>
        <taxon>Danaini</taxon>
        <taxon>Danaina</taxon>
        <taxon>Danaus</taxon>
        <taxon>Anosia</taxon>
    </lineage>
</organism>
<dbReference type="OrthoDB" id="270189at2759"/>
<dbReference type="PANTHER" id="PTHR12243">
    <property type="entry name" value="MADF DOMAIN TRANSCRIPTION FACTOR"/>
    <property type="match status" value="1"/>
</dbReference>
<feature type="compositionally biased region" description="Polar residues" evidence="2">
    <location>
        <begin position="163"/>
        <end position="176"/>
    </location>
</feature>
<feature type="domain" description="BESS" evidence="4">
    <location>
        <begin position="186"/>
        <end position="225"/>
    </location>
</feature>
<dbReference type="PROSITE" id="PS51031">
    <property type="entry name" value="BESS"/>
    <property type="match status" value="1"/>
</dbReference>
<dbReference type="EMBL" id="CAKASE010000060">
    <property type="protein sequence ID" value="CAG9568437.1"/>
    <property type="molecule type" value="Genomic_DNA"/>
</dbReference>
<dbReference type="GO" id="GO:0005634">
    <property type="term" value="C:nucleus"/>
    <property type="evidence" value="ECO:0007669"/>
    <property type="project" value="UniProtKB-SubCell"/>
</dbReference>
<evidence type="ECO:0000256" key="1">
    <source>
        <dbReference type="PROSITE-ProRule" id="PRU00371"/>
    </source>
</evidence>
<evidence type="ECO:0000259" key="4">
    <source>
        <dbReference type="PROSITE" id="PS51031"/>
    </source>
</evidence>
<proteinExistence type="predicted"/>
<dbReference type="Proteomes" id="UP000789524">
    <property type="component" value="Unassembled WGS sequence"/>
</dbReference>
<feature type="region of interest" description="Disordered" evidence="2">
    <location>
        <begin position="229"/>
        <end position="273"/>
    </location>
</feature>
<keyword evidence="6" id="KW-1185">Reference proteome</keyword>
<dbReference type="SMART" id="SM00595">
    <property type="entry name" value="MADF"/>
    <property type="match status" value="1"/>
</dbReference>
<dbReference type="PANTHER" id="PTHR12243:SF67">
    <property type="entry name" value="COREPRESSOR OF PANGOLIN, ISOFORM A-RELATED"/>
    <property type="match status" value="1"/>
</dbReference>
<accession>A0A8J2QSR7</accession>
<evidence type="ECO:0000313" key="6">
    <source>
        <dbReference type="Proteomes" id="UP000789524"/>
    </source>
</evidence>
<feature type="compositionally biased region" description="Basic and acidic residues" evidence="2">
    <location>
        <begin position="243"/>
        <end position="256"/>
    </location>
</feature>
<keyword evidence="1" id="KW-0539">Nucleus</keyword>
<dbReference type="Pfam" id="PF02944">
    <property type="entry name" value="BESS"/>
    <property type="match status" value="1"/>
</dbReference>
<evidence type="ECO:0000256" key="2">
    <source>
        <dbReference type="SAM" id="MobiDB-lite"/>
    </source>
</evidence>
<dbReference type="InterPro" id="IPR004210">
    <property type="entry name" value="BESS_motif"/>
</dbReference>
<dbReference type="GO" id="GO:0006357">
    <property type="term" value="P:regulation of transcription by RNA polymerase II"/>
    <property type="evidence" value="ECO:0007669"/>
    <property type="project" value="TreeGrafter"/>
</dbReference>
<comment type="subcellular location">
    <subcellularLocation>
        <location evidence="1">Nucleus</location>
    </subcellularLocation>
</comment>
<comment type="caution">
    <text evidence="5">The sequence shown here is derived from an EMBL/GenBank/DDBJ whole genome shotgun (WGS) entry which is preliminary data.</text>
</comment>